<dbReference type="PANTHER" id="PTHR12706">
    <property type="entry name" value="STRAWBERRY NOTCH-RELATED"/>
    <property type="match status" value="1"/>
</dbReference>
<dbReference type="InterPro" id="IPR029063">
    <property type="entry name" value="SAM-dependent_MTases_sf"/>
</dbReference>
<dbReference type="SUPFAM" id="SSF53335">
    <property type="entry name" value="S-adenosyl-L-methionine-dependent methyltransferases"/>
    <property type="match status" value="1"/>
</dbReference>
<feature type="domain" description="Strawberry notch helicase C" evidence="3">
    <location>
        <begin position="1195"/>
        <end position="1417"/>
    </location>
</feature>
<dbReference type="InterPro" id="IPR026937">
    <property type="entry name" value="SBNO_Helicase_C_dom"/>
</dbReference>
<comment type="similarity">
    <text evidence="1">Belongs to the SBNO family.</text>
</comment>
<feature type="compositionally biased region" description="Pro residues" evidence="2">
    <location>
        <begin position="553"/>
        <end position="589"/>
    </location>
</feature>
<dbReference type="PROSITE" id="PS00092">
    <property type="entry name" value="N6_MTASE"/>
    <property type="match status" value="1"/>
</dbReference>
<feature type="domain" description="Strawberry notch AAA" evidence="4">
    <location>
        <begin position="724"/>
        <end position="973"/>
    </location>
</feature>
<dbReference type="OrthoDB" id="270332at2"/>
<evidence type="ECO:0000313" key="6">
    <source>
        <dbReference type="Proteomes" id="UP000075377"/>
    </source>
</evidence>
<accession>A0A149UMJ5</accession>
<dbReference type="RefSeq" id="WP_061500854.1">
    <property type="nucleotide sequence ID" value="NZ_LHZX01000291.1"/>
</dbReference>
<reference evidence="5 6" key="1">
    <citation type="submission" date="2015-06" db="EMBL/GenBank/DDBJ databases">
        <title>Improved classification and identification of acetic acid bacteria using matrix-assisted laser desorption/ionization time-of-flight mass spectrometry; Gluconobacter nephelii and Gluconobacter uchimurae are later heterotypic synonyms of Gluconobacter japonicus and Gluconobacter oxydans, respectively.</title>
        <authorList>
            <person name="Li L."/>
            <person name="Cleenwerck I."/>
            <person name="De Vuyst L."/>
            <person name="Vandamme P."/>
        </authorList>
    </citation>
    <scope>NUCLEOTIDE SEQUENCE [LARGE SCALE GENOMIC DNA]</scope>
    <source>
        <strain evidence="5 6">LMG 1699</strain>
    </source>
</reference>
<dbReference type="Pfam" id="PF13871">
    <property type="entry name" value="Helicase_C_4"/>
    <property type="match status" value="1"/>
</dbReference>
<feature type="region of interest" description="Disordered" evidence="2">
    <location>
        <begin position="544"/>
        <end position="629"/>
    </location>
</feature>
<evidence type="ECO:0000256" key="1">
    <source>
        <dbReference type="ARBA" id="ARBA00006992"/>
    </source>
</evidence>
<name>A0A149UMJ5_9PROT</name>
<dbReference type="InterPro" id="IPR027417">
    <property type="entry name" value="P-loop_NTPase"/>
</dbReference>
<evidence type="ECO:0000259" key="3">
    <source>
        <dbReference type="Pfam" id="PF13871"/>
    </source>
</evidence>
<organism evidence="5 6">
    <name type="scientific">Acetobacter malorum</name>
    <dbReference type="NCBI Taxonomy" id="178901"/>
    <lineage>
        <taxon>Bacteria</taxon>
        <taxon>Pseudomonadati</taxon>
        <taxon>Pseudomonadota</taxon>
        <taxon>Alphaproteobacteria</taxon>
        <taxon>Acetobacterales</taxon>
        <taxon>Acetobacteraceae</taxon>
        <taxon>Acetobacter</taxon>
    </lineage>
</organism>
<proteinExistence type="inferred from homology"/>
<protein>
    <submittedName>
        <fullName evidence="5">Uncharacterized protein</fullName>
    </submittedName>
</protein>
<dbReference type="InterPro" id="IPR039187">
    <property type="entry name" value="SNO_AAA"/>
</dbReference>
<dbReference type="SUPFAM" id="SSF52540">
    <property type="entry name" value="P-loop containing nucleoside triphosphate hydrolases"/>
    <property type="match status" value="2"/>
</dbReference>
<dbReference type="GO" id="GO:0006355">
    <property type="term" value="P:regulation of DNA-templated transcription"/>
    <property type="evidence" value="ECO:0007669"/>
    <property type="project" value="InterPro"/>
</dbReference>
<dbReference type="GO" id="GO:0003676">
    <property type="term" value="F:nucleic acid binding"/>
    <property type="evidence" value="ECO:0007669"/>
    <property type="project" value="InterPro"/>
</dbReference>
<feature type="compositionally biased region" description="Pro residues" evidence="2">
    <location>
        <begin position="616"/>
        <end position="629"/>
    </location>
</feature>
<dbReference type="EMBL" id="LHZX01000291">
    <property type="protein sequence ID" value="KXV69210.1"/>
    <property type="molecule type" value="Genomic_DNA"/>
</dbReference>
<sequence length="2096" mass="230116">MAAKIYLPDLGADGLGSAILPKVVTGKDAPSLLLYFRDTGAAASMQRRVAEVAAHDGVAVLQTERRNGFVAMTFAPGGYLSRRSYAALGVKPYRLETARLWTDPDLASDQNHRFEAARDALGLDDGHFTPEIIGVNRFGEDVESTALGRALTRKGVRHGEWELTPSGVRKLDAAPDAFFRGVNAEAFSGSARAVAMMIASGEQFSPSRMAEMHRFIMEHDPEAGKQAGFLPSDLLESVEAHLASMVSVRSLRRGADPREVVSVMDDAMATHTERSALRMIYQQYSTPFPIGRVAAETMMPQHGDTLLEPTIGNAALVSGFLRRRVDITGIELDPRRAARAEAVFSGLDDRMSDNRIIEGDFLERVADLRDSNQTFDLIVANPPFGKLDKPTTFMDKAGRNIPVRTLHHQIALEALARRNEDGRAFLVMPGSLFQEGRIEGADKYFDNWLRSTYEVAGSASVDGRLYRKMGTQYPVVLYAIGPERETPLSAAEVEAVAQEEHRLIMTRDELFAWSDETQAKMKDLFADRGLDFVDYPDIRAHGSLGRPVLPAAGPTPEPEPSPVAPTQPEPESPAAPVPVAPPGSPAPRPEQPRAGAARPSGERGPRPASAGRGEPEPAPAAQPAPVAVPVPARRPVPVLDTLYDDIENDAFSLSYEAASDSGQATTRVQKSLQGLIYRALRDVTIRYGGVDDFVAGKLGLTVDDLPGRLSPEQIDALALNFARAEEGRGFLNSDLMGVGKGRFLAATMMQAVNEGRPVIFMTEKPTLFSDMIARDLAAVSMRTPAELSRADWINPFIMNQDARNATVRDMETDQKIFGVGKEKDARANGIPTEHNVVLTTYSQFQMARVTWKLDAVIKWMENHKDETGKGPLLVLDEAHCAAGEASNTGERIEHLVSRVTELGGTVTYSSATPLKSGRNIKIFSPILPDLGMDTENLILLIEKNPLALQEVLASEMARMGTTISREVDSRGAVRRFVPLVDIEPERHEKITRAVDAVSEILLEMVAKAPQIAERAKQVAGVSDVQSVENKISVNTTSPVSQFHTLCQYMMTGVKTAYAKDLFVQAIAQGKKPVAVFENTGQSVMERMIERAREAGSAVLVNGEERVILPRLPDLGDIIVENAEKMLEATVRDSFGEEKKMRVPGFDGWLRTVHARIESARAEGLNELCVAPFDRISEIAREISDASEGNFHVTCGEITGRKMVAVRQENGTYFIEPREKANTQSTVRAFNNGDLDLVSMNASAAVGISMQASPAVGYDLRQRVMIKFAMLSSITAERQIDGRINRFGQVKDAEYWIPMSGYAADDRLVQLFNRKNRSLSATSSASRENATNIDEGVDLLNPVGESVVREYLREHAPLAMMLGLPVPGEDDAALAIDSYARRLMGRVIAMPVQQQAVIMSELDTQFRMRIEALDAAGQNPLRLNQFDWKARSVVVNQIQTGQDDAEEVGKRPVNLMKLTYMEKVEAISSERVARLVERGIELSAEGGGMPLTPREVIGAIFNEYGEPDFGAAAWDKAMGRGEEASLGATAITVEQAQELWDRRAKFDWGKGAAWEKRLMRYFDYASFLDKQIDAIRPGAILNLRASYFPQLVGSSTLAAEIEKRIAGATPGTETANGNTVPSIPVVVTRVGYNANDPLTLGGWNIGLAVPGTSHVEDITMSSAYSAFQALRENADESAPPVHDQFFAYSGPAFFELGELDGVSVPADLRERLADSVPDPAYFNYQNEAWRPYIDKMFDTAPRGDIRRTAYTLEGNMFLAMHLSHMGGQKLGQKAIYTTHTGEIRHAVILKRGENIDKLTATLQQRKEALASAVPFEHPKVLAASLRVFVNAQKVARTRNWLEEGRVFPPGREFTEMPEYRQDFRDHYMRDLMLVLSRGTNDKSYDSYVRRNIDMLTREIVTAMQSRSLSEIYVGGDTLAETNDKNESSPGWCRIDSRRTRADPDLQVPVPDVFVSQGEVSKRAPFIGGEDVHLILGAPGMTGLFFDKNGKGVARAGQEAFSRSFLDESKNKWRNLRLTKGTLAYEPVVESSDQSVAVANMLLSHAKTEGQKLQMRGAVGNTITRLDQLAGQAQTLIAEKNLADDRDNEPPEAGIGLN</sequence>
<dbReference type="GO" id="GO:0032259">
    <property type="term" value="P:methylation"/>
    <property type="evidence" value="ECO:0007669"/>
    <property type="project" value="InterPro"/>
</dbReference>
<dbReference type="Gene3D" id="3.40.50.150">
    <property type="entry name" value="Vaccinia Virus protein VP39"/>
    <property type="match status" value="1"/>
</dbReference>
<comment type="caution">
    <text evidence="5">The sequence shown here is derived from an EMBL/GenBank/DDBJ whole genome shotgun (WGS) entry which is preliminary data.</text>
</comment>
<dbReference type="GO" id="GO:0008168">
    <property type="term" value="F:methyltransferase activity"/>
    <property type="evidence" value="ECO:0007669"/>
    <property type="project" value="InterPro"/>
</dbReference>
<evidence type="ECO:0000259" key="4">
    <source>
        <dbReference type="Pfam" id="PF13872"/>
    </source>
</evidence>
<dbReference type="InterPro" id="IPR002052">
    <property type="entry name" value="DNA_methylase_N6_adenine_CS"/>
</dbReference>
<gene>
    <name evidence="5" type="ORF">AD951_07675</name>
</gene>
<evidence type="ECO:0000313" key="5">
    <source>
        <dbReference type="EMBL" id="KXV69210.1"/>
    </source>
</evidence>
<dbReference type="PATRIC" id="fig|178901.14.peg.2884"/>
<dbReference type="Pfam" id="PF13872">
    <property type="entry name" value="AAA_34"/>
    <property type="match status" value="1"/>
</dbReference>
<evidence type="ECO:0000256" key="2">
    <source>
        <dbReference type="SAM" id="MobiDB-lite"/>
    </source>
</evidence>
<dbReference type="InterPro" id="IPR026741">
    <property type="entry name" value="SNO"/>
</dbReference>
<dbReference type="PANTHER" id="PTHR12706:SF30">
    <property type="entry name" value="PROTEIN STRAWBERRY NOTCH-RELATED"/>
    <property type="match status" value="1"/>
</dbReference>
<dbReference type="Proteomes" id="UP000075377">
    <property type="component" value="Unassembled WGS sequence"/>
</dbReference>
<dbReference type="Gene3D" id="3.40.50.300">
    <property type="entry name" value="P-loop containing nucleotide triphosphate hydrolases"/>
    <property type="match status" value="1"/>
</dbReference>